<proteinExistence type="predicted"/>
<gene>
    <name evidence="1" type="ORF">NPRO_00940</name>
</gene>
<dbReference type="Proteomes" id="UP000662873">
    <property type="component" value="Chromosome"/>
</dbReference>
<evidence type="ECO:0000313" key="2">
    <source>
        <dbReference type="Proteomes" id="UP000662873"/>
    </source>
</evidence>
<accession>A0A809R4Q2</accession>
<sequence>MALICLLSAWSGAQTPPTASPQPIRLQVRHADPWVIKLMLEGGSVVSPEMSTLFGFLGAPPNTGNAVNRLFQNGTLIVNPTDNSIWFFPDRP</sequence>
<name>A0A809R4Q2_9BACT</name>
<dbReference type="AlphaFoldDB" id="A0A809R4Q2"/>
<reference evidence="1" key="1">
    <citation type="journal article" name="DNA Res.">
        <title>The physiological potential of anammox bacteria as revealed by their core genome structure.</title>
        <authorList>
            <person name="Okubo T."/>
            <person name="Toyoda A."/>
            <person name="Fukuhara K."/>
            <person name="Uchiyama I."/>
            <person name="Harigaya Y."/>
            <person name="Kuroiwa M."/>
            <person name="Suzuki T."/>
            <person name="Murakami Y."/>
            <person name="Suwa Y."/>
            <person name="Takami H."/>
        </authorList>
    </citation>
    <scope>NUCLEOTIDE SEQUENCE</scope>
    <source>
        <strain evidence="1">317325-2</strain>
    </source>
</reference>
<protein>
    <submittedName>
        <fullName evidence="1">Uncharacterized protein</fullName>
    </submittedName>
</protein>
<organism evidence="1 2">
    <name type="scientific">Candidatus Nitrosymbiomonas proteolyticus</name>
    <dbReference type="NCBI Taxonomy" id="2608984"/>
    <lineage>
        <taxon>Bacteria</taxon>
        <taxon>Bacillati</taxon>
        <taxon>Armatimonadota</taxon>
        <taxon>Armatimonadota incertae sedis</taxon>
        <taxon>Candidatus Nitrosymbiomonas</taxon>
    </lineage>
</organism>
<dbReference type="EMBL" id="AP021858">
    <property type="protein sequence ID" value="BBO22499.1"/>
    <property type="molecule type" value="Genomic_DNA"/>
</dbReference>
<dbReference type="KEGG" id="npy:NPRO_00940"/>
<evidence type="ECO:0000313" key="1">
    <source>
        <dbReference type="EMBL" id="BBO22499.1"/>
    </source>
</evidence>